<dbReference type="PANTHER" id="PTHR12436:SF3">
    <property type="entry name" value="GERMINAL-CENTER ASSOCIATED NUCLEAR PROTEIN"/>
    <property type="match status" value="1"/>
</dbReference>
<organism evidence="2 3">
    <name type="scientific">Ditylenchus destructor</name>
    <dbReference type="NCBI Taxonomy" id="166010"/>
    <lineage>
        <taxon>Eukaryota</taxon>
        <taxon>Metazoa</taxon>
        <taxon>Ecdysozoa</taxon>
        <taxon>Nematoda</taxon>
        <taxon>Chromadorea</taxon>
        <taxon>Rhabditida</taxon>
        <taxon>Tylenchina</taxon>
        <taxon>Tylenchomorpha</taxon>
        <taxon>Sphaerularioidea</taxon>
        <taxon>Anguinidae</taxon>
        <taxon>Anguininae</taxon>
        <taxon>Ditylenchus</taxon>
    </lineage>
</organism>
<evidence type="ECO:0000313" key="2">
    <source>
        <dbReference type="EMBL" id="KAI1719921.1"/>
    </source>
</evidence>
<sequence length="329" mass="38699">MPLEGQCSDMCSPREREHRIHNFLVHQMETDDPWLAPASFSGKRAKFKANPDLMVKEYARSAADKVIKADDVRPFRILKGTIDYLLGRILKEVGSDSRAQWPVIYSFVMDRLRAVRQDMTVQDLPPDESMSLLEAIIPFYLSARYTCEIIMKKAPRTQSYRFYDEKLHRNESDECFAKWKYISDNYNIGSEKIKSMYLLCHCDRVDSICQFLAWKETFSNKKLSDDMFSVLLSYRLNNYVVFFKLLNQFDESLRYALYPFVDEMRHKALHVISIAYNSPNVKLPEEVLRKWLYFNAQEELYDSLAEQFGNIDLTDKEFVKFSGIPKTTH</sequence>
<evidence type="ECO:0000313" key="3">
    <source>
        <dbReference type="Proteomes" id="UP001201812"/>
    </source>
</evidence>
<protein>
    <submittedName>
        <fullName evidence="2">SAC3/GANP family domain-containing protein</fullName>
    </submittedName>
</protein>
<dbReference type="PANTHER" id="PTHR12436">
    <property type="entry name" value="80 KDA MCM3-ASSOCIATED PROTEIN"/>
    <property type="match status" value="1"/>
</dbReference>
<dbReference type="GO" id="GO:0005737">
    <property type="term" value="C:cytoplasm"/>
    <property type="evidence" value="ECO:0007669"/>
    <property type="project" value="TreeGrafter"/>
</dbReference>
<dbReference type="Pfam" id="PF03399">
    <property type="entry name" value="SAC3_GANP"/>
    <property type="match status" value="1"/>
</dbReference>
<dbReference type="GO" id="GO:0070390">
    <property type="term" value="C:transcription export complex 2"/>
    <property type="evidence" value="ECO:0007669"/>
    <property type="project" value="TreeGrafter"/>
</dbReference>
<dbReference type="Proteomes" id="UP001201812">
    <property type="component" value="Unassembled WGS sequence"/>
</dbReference>
<evidence type="ECO:0000259" key="1">
    <source>
        <dbReference type="Pfam" id="PF03399"/>
    </source>
</evidence>
<dbReference type="AlphaFoldDB" id="A0AAD4R9P4"/>
<gene>
    <name evidence="2" type="ORF">DdX_05281</name>
</gene>
<dbReference type="EMBL" id="JAKKPZ010000006">
    <property type="protein sequence ID" value="KAI1719921.1"/>
    <property type="molecule type" value="Genomic_DNA"/>
</dbReference>
<keyword evidence="3" id="KW-1185">Reference proteome</keyword>
<dbReference type="InterPro" id="IPR045107">
    <property type="entry name" value="SAC3/GANP/THP3"/>
</dbReference>
<dbReference type="Gene3D" id="1.25.40.990">
    <property type="match status" value="1"/>
</dbReference>
<reference evidence="2" key="1">
    <citation type="submission" date="2022-01" db="EMBL/GenBank/DDBJ databases">
        <title>Genome Sequence Resource for Two Populations of Ditylenchus destructor, the Migratory Endoparasitic Phytonematode.</title>
        <authorList>
            <person name="Zhang H."/>
            <person name="Lin R."/>
            <person name="Xie B."/>
        </authorList>
    </citation>
    <scope>NUCLEOTIDE SEQUENCE</scope>
    <source>
        <strain evidence="2">BazhouSP</strain>
    </source>
</reference>
<comment type="caution">
    <text evidence="2">The sequence shown here is derived from an EMBL/GenBank/DDBJ whole genome shotgun (WGS) entry which is preliminary data.</text>
</comment>
<feature type="domain" description="SAC3/GANP/THP3 conserved" evidence="1">
    <location>
        <begin position="10"/>
        <end position="304"/>
    </location>
</feature>
<dbReference type="GO" id="GO:0006406">
    <property type="term" value="P:mRNA export from nucleus"/>
    <property type="evidence" value="ECO:0007669"/>
    <property type="project" value="TreeGrafter"/>
</dbReference>
<name>A0AAD4R9P4_9BILA</name>
<dbReference type="InterPro" id="IPR005062">
    <property type="entry name" value="SAC3/GANP/THP3_conserved"/>
</dbReference>
<proteinExistence type="predicted"/>
<accession>A0AAD4R9P4</accession>